<dbReference type="eggNOG" id="COG5588">
    <property type="taxonomic scope" value="Bacteria"/>
</dbReference>
<dbReference type="STRING" id="204669.Acid345_0765"/>
<dbReference type="Pfam" id="PF07040">
    <property type="entry name" value="DUF1326"/>
    <property type="match status" value="1"/>
</dbReference>
<feature type="chain" id="PRO_5004191257" description="DUF1326 domain-containing protein" evidence="1">
    <location>
        <begin position="20"/>
        <end position="237"/>
    </location>
</feature>
<dbReference type="Proteomes" id="UP000002432">
    <property type="component" value="Chromosome"/>
</dbReference>
<dbReference type="EMBL" id="CP000360">
    <property type="protein sequence ID" value="ABF39770.1"/>
    <property type="molecule type" value="Genomic_DNA"/>
</dbReference>
<sequence length="237" mass="25703">MRVQSLFVALLSFSTISFAQQIRGDYMESRSADVYVAQCFANGETGLNGKQALLAWRIDSGAWNGVKLDGLHVAGAVRANATLGDPYDNPYPAKVVMLVDDRATAEQRQALIAFAQHEAGQLFENVVEVKRVPMELEIPDAAIAHAHVHGSGVGAHAMFRAGTLARIETRSLNDNDHICGNETTYYPPLTTVETATPAVALSDVYQGDGLNEDWANHGRRSAYLAHFTVDGSTMARK</sequence>
<dbReference type="AlphaFoldDB" id="Q1ITN0"/>
<dbReference type="HOGENOM" id="CLU_1169453_0_0_0"/>
<keyword evidence="3" id="KW-1185">Reference proteome</keyword>
<dbReference type="InterPro" id="IPR009758">
    <property type="entry name" value="DUF1326"/>
</dbReference>
<dbReference type="KEGG" id="aba:Acid345_0765"/>
<reference evidence="2 3" key="1">
    <citation type="journal article" date="2009" name="Appl. Environ. Microbiol.">
        <title>Three genomes from the phylum Acidobacteria provide insight into the lifestyles of these microorganisms in soils.</title>
        <authorList>
            <person name="Ward N.L."/>
            <person name="Challacombe J.F."/>
            <person name="Janssen P.H."/>
            <person name="Henrissat B."/>
            <person name="Coutinho P.M."/>
            <person name="Wu M."/>
            <person name="Xie G."/>
            <person name="Haft D.H."/>
            <person name="Sait M."/>
            <person name="Badger J."/>
            <person name="Barabote R.D."/>
            <person name="Bradley B."/>
            <person name="Brettin T.S."/>
            <person name="Brinkac L.M."/>
            <person name="Bruce D."/>
            <person name="Creasy T."/>
            <person name="Daugherty S.C."/>
            <person name="Davidsen T.M."/>
            <person name="DeBoy R.T."/>
            <person name="Detter J.C."/>
            <person name="Dodson R.J."/>
            <person name="Durkin A.S."/>
            <person name="Ganapathy A."/>
            <person name="Gwinn-Giglio M."/>
            <person name="Han C.S."/>
            <person name="Khouri H."/>
            <person name="Kiss H."/>
            <person name="Kothari S.P."/>
            <person name="Madupu R."/>
            <person name="Nelson K.E."/>
            <person name="Nelson W.C."/>
            <person name="Paulsen I."/>
            <person name="Penn K."/>
            <person name="Ren Q."/>
            <person name="Rosovitz M.J."/>
            <person name="Selengut J.D."/>
            <person name="Shrivastava S."/>
            <person name="Sullivan S.A."/>
            <person name="Tapia R."/>
            <person name="Thompson L.S."/>
            <person name="Watkins K.L."/>
            <person name="Yang Q."/>
            <person name="Yu C."/>
            <person name="Zafar N."/>
            <person name="Zhou L."/>
            <person name="Kuske C.R."/>
        </authorList>
    </citation>
    <scope>NUCLEOTIDE SEQUENCE [LARGE SCALE GENOMIC DNA]</scope>
    <source>
        <strain evidence="2 3">Ellin345</strain>
    </source>
</reference>
<evidence type="ECO:0000313" key="3">
    <source>
        <dbReference type="Proteomes" id="UP000002432"/>
    </source>
</evidence>
<dbReference type="RefSeq" id="WP_011521572.1">
    <property type="nucleotide sequence ID" value="NC_008009.1"/>
</dbReference>
<keyword evidence="1" id="KW-0732">Signal</keyword>
<evidence type="ECO:0008006" key="4">
    <source>
        <dbReference type="Google" id="ProtNLM"/>
    </source>
</evidence>
<dbReference type="OrthoDB" id="124812at2"/>
<protein>
    <recommendedName>
        <fullName evidence="4">DUF1326 domain-containing protein</fullName>
    </recommendedName>
</protein>
<gene>
    <name evidence="2" type="ordered locus">Acid345_0765</name>
</gene>
<evidence type="ECO:0000256" key="1">
    <source>
        <dbReference type="SAM" id="SignalP"/>
    </source>
</evidence>
<accession>Q1ITN0</accession>
<feature type="signal peptide" evidence="1">
    <location>
        <begin position="1"/>
        <end position="19"/>
    </location>
</feature>
<organism evidence="2 3">
    <name type="scientific">Koribacter versatilis (strain Ellin345)</name>
    <dbReference type="NCBI Taxonomy" id="204669"/>
    <lineage>
        <taxon>Bacteria</taxon>
        <taxon>Pseudomonadati</taxon>
        <taxon>Acidobacteriota</taxon>
        <taxon>Terriglobia</taxon>
        <taxon>Terriglobales</taxon>
        <taxon>Candidatus Korobacteraceae</taxon>
        <taxon>Candidatus Korobacter</taxon>
    </lineage>
</organism>
<dbReference type="EnsemblBacteria" id="ABF39770">
    <property type="protein sequence ID" value="ABF39770"/>
    <property type="gene ID" value="Acid345_0765"/>
</dbReference>
<proteinExistence type="predicted"/>
<evidence type="ECO:0000313" key="2">
    <source>
        <dbReference type="EMBL" id="ABF39770.1"/>
    </source>
</evidence>
<name>Q1ITN0_KORVE</name>